<dbReference type="GO" id="GO:0016829">
    <property type="term" value="F:lyase activity"/>
    <property type="evidence" value="ECO:0007669"/>
    <property type="project" value="UniProtKB-KW"/>
</dbReference>
<keyword evidence="11" id="KW-0456">Lyase</keyword>
<dbReference type="InterPro" id="IPR001719">
    <property type="entry name" value="AP_endonuc_2"/>
</dbReference>
<dbReference type="Proteomes" id="UP001161017">
    <property type="component" value="Unassembled WGS sequence"/>
</dbReference>
<keyword evidence="7" id="KW-0862">Zinc</keyword>
<evidence type="ECO:0000256" key="8">
    <source>
        <dbReference type="ARBA" id="ARBA00023204"/>
    </source>
</evidence>
<dbReference type="PROSITE" id="PS00731">
    <property type="entry name" value="AP_NUCLEASE_F2_3"/>
    <property type="match status" value="1"/>
</dbReference>
<dbReference type="HAMAP" id="MF_00152">
    <property type="entry name" value="Nfo"/>
    <property type="match status" value="1"/>
</dbReference>
<feature type="compositionally biased region" description="Basic and acidic residues" evidence="9">
    <location>
        <begin position="157"/>
        <end position="167"/>
    </location>
</feature>
<organism evidence="11 12">
    <name type="scientific">Ramalina farinacea</name>
    <dbReference type="NCBI Taxonomy" id="258253"/>
    <lineage>
        <taxon>Eukaryota</taxon>
        <taxon>Fungi</taxon>
        <taxon>Dikarya</taxon>
        <taxon>Ascomycota</taxon>
        <taxon>Pezizomycotina</taxon>
        <taxon>Lecanoromycetes</taxon>
        <taxon>OSLEUM clade</taxon>
        <taxon>Lecanoromycetidae</taxon>
        <taxon>Lecanorales</taxon>
        <taxon>Lecanorineae</taxon>
        <taxon>Ramalinaceae</taxon>
        <taxon>Ramalina</taxon>
    </lineage>
</organism>
<dbReference type="NCBIfam" id="TIGR00587">
    <property type="entry name" value="nfo"/>
    <property type="match status" value="1"/>
</dbReference>
<evidence type="ECO:0000259" key="10">
    <source>
        <dbReference type="Pfam" id="PF01261"/>
    </source>
</evidence>
<keyword evidence="6" id="KW-0378">Hydrolase</keyword>
<feature type="compositionally biased region" description="Polar residues" evidence="9">
    <location>
        <begin position="144"/>
        <end position="154"/>
    </location>
</feature>
<proteinExistence type="inferred from homology"/>
<dbReference type="AlphaFoldDB" id="A0AA43QRL0"/>
<dbReference type="SUPFAM" id="SSF51658">
    <property type="entry name" value="Xylose isomerase-like"/>
    <property type="match status" value="1"/>
</dbReference>
<dbReference type="FunFam" id="3.20.20.150:FF:000001">
    <property type="entry name" value="Probable endonuclease 4"/>
    <property type="match status" value="1"/>
</dbReference>
<dbReference type="PROSITE" id="PS51432">
    <property type="entry name" value="AP_NUCLEASE_F2_4"/>
    <property type="match status" value="1"/>
</dbReference>
<dbReference type="CDD" id="cd00019">
    <property type="entry name" value="AP2Ec"/>
    <property type="match status" value="1"/>
</dbReference>
<dbReference type="PANTHER" id="PTHR21445">
    <property type="entry name" value="ENDONUCLEASE IV ENDODEOXYRIBONUCLEASE IV"/>
    <property type="match status" value="1"/>
</dbReference>
<dbReference type="EMBL" id="JAPUFD010000010">
    <property type="protein sequence ID" value="MDI1489866.1"/>
    <property type="molecule type" value="Genomic_DNA"/>
</dbReference>
<accession>A0AA43QRL0</accession>
<evidence type="ECO:0000256" key="5">
    <source>
        <dbReference type="ARBA" id="ARBA00022763"/>
    </source>
</evidence>
<keyword evidence="4" id="KW-0479">Metal-binding</keyword>
<dbReference type="InterPro" id="IPR013022">
    <property type="entry name" value="Xyl_isomerase-like_TIM-brl"/>
</dbReference>
<evidence type="ECO:0000256" key="3">
    <source>
        <dbReference type="ARBA" id="ARBA00021759"/>
    </source>
</evidence>
<name>A0AA43QRL0_9LECA</name>
<dbReference type="Pfam" id="PF01261">
    <property type="entry name" value="AP_endonuc_2"/>
    <property type="match status" value="1"/>
</dbReference>
<evidence type="ECO:0000256" key="9">
    <source>
        <dbReference type="SAM" id="MobiDB-lite"/>
    </source>
</evidence>
<keyword evidence="12" id="KW-1185">Reference proteome</keyword>
<dbReference type="InterPro" id="IPR018246">
    <property type="entry name" value="AP_endonuc_F2_Zn_BS"/>
</dbReference>
<sequence length="581" mass="63012">MVDRGKEAPSTRSRSRKVKREQAEQAEPSEVLVTSLISSVISPEAQPSTTKASEVDAALDIKSSSTVKVPTEEPIPRQSGQSDRRQKVRGRGMSSDLSGELPAKKRPRTANLSDCEKAHPQSTEQPAKKAKAKAEATGKRGQPSRVSGSPTSQPEDLGGKRVERDDGSSSPPSKAPRKKAKRVAKGEKKQEQSPPQKVSPQKRRATKEEMAAAAIPLRARTTGLAKMVGAHVSGAKGVQNSVHNAVHIGGNAFAMFLKSQRKWENPPLQADHCQQFRDFCGDKKYDAGSHVLPHGSYLVNLAQEDKQKAQQGFDAFLDDLKRCDSLGIRLYNFHPGWTGSASRSSAIERIANALNQAHAATASVVPVLETMAGSGNVIGSTFEDLRDIISLVDNKSRIGVCIDTCHVFAAGYDLRSPEAFAQTMKKFDDVVGIRYLKALHLNDSKAPLASHRDLHQNIGSGFLGLRAFHNVMNETNFDGLPLILETPIERTNQDGKTVEDKGIWAKEIGLLESLIGQDADTSDFKIIERELADKGAAERAKYAEAFEKKMAKEKKLVEKGQAKLNFGSGAKGDGLKKSSKG</sequence>
<dbReference type="GO" id="GO:0006284">
    <property type="term" value="P:base-excision repair"/>
    <property type="evidence" value="ECO:0007669"/>
    <property type="project" value="TreeGrafter"/>
</dbReference>
<dbReference type="PROSITE" id="PS00730">
    <property type="entry name" value="AP_NUCLEASE_F2_2"/>
    <property type="match status" value="1"/>
</dbReference>
<dbReference type="GO" id="GO:0003677">
    <property type="term" value="F:DNA binding"/>
    <property type="evidence" value="ECO:0007669"/>
    <property type="project" value="InterPro"/>
</dbReference>
<evidence type="ECO:0000256" key="1">
    <source>
        <dbReference type="ARBA" id="ARBA00001947"/>
    </source>
</evidence>
<dbReference type="GO" id="GO:0005739">
    <property type="term" value="C:mitochondrion"/>
    <property type="evidence" value="ECO:0007669"/>
    <property type="project" value="TreeGrafter"/>
</dbReference>
<keyword evidence="8" id="KW-0234">DNA repair</keyword>
<keyword evidence="5" id="KW-0227">DNA damage</keyword>
<dbReference type="Gene3D" id="3.20.20.150">
    <property type="entry name" value="Divalent-metal-dependent TIM barrel enzymes"/>
    <property type="match status" value="1"/>
</dbReference>
<dbReference type="GO" id="GO:0008270">
    <property type="term" value="F:zinc ion binding"/>
    <property type="evidence" value="ECO:0007669"/>
    <property type="project" value="InterPro"/>
</dbReference>
<dbReference type="GO" id="GO:0005634">
    <property type="term" value="C:nucleus"/>
    <property type="evidence" value="ECO:0007669"/>
    <property type="project" value="TreeGrafter"/>
</dbReference>
<dbReference type="SMART" id="SM00518">
    <property type="entry name" value="AP2Ec"/>
    <property type="match status" value="1"/>
</dbReference>
<evidence type="ECO:0000256" key="6">
    <source>
        <dbReference type="ARBA" id="ARBA00022801"/>
    </source>
</evidence>
<comment type="similarity">
    <text evidence="2">Belongs to the AP endonuclease 2 family.</text>
</comment>
<reference evidence="11" key="1">
    <citation type="journal article" date="2023" name="Genome Biol. Evol.">
        <title>First Whole Genome Sequence and Flow Cytometry Genome Size Data for the Lichen-Forming Fungus Ramalina farinacea (Ascomycota).</title>
        <authorList>
            <person name="Llewellyn T."/>
            <person name="Mian S."/>
            <person name="Hill R."/>
            <person name="Leitch I.J."/>
            <person name="Gaya E."/>
        </authorList>
    </citation>
    <scope>NUCLEOTIDE SEQUENCE</scope>
    <source>
        <strain evidence="11">LIQ254RAFAR</strain>
    </source>
</reference>
<dbReference type="GO" id="GO:0003906">
    <property type="term" value="F:DNA-(apurinic or apyrimidinic site) endonuclease activity"/>
    <property type="evidence" value="ECO:0007669"/>
    <property type="project" value="TreeGrafter"/>
</dbReference>
<feature type="domain" description="Xylose isomerase-like TIM barrel" evidence="10">
    <location>
        <begin position="244"/>
        <end position="511"/>
    </location>
</feature>
<evidence type="ECO:0000256" key="7">
    <source>
        <dbReference type="ARBA" id="ARBA00022833"/>
    </source>
</evidence>
<dbReference type="PANTHER" id="PTHR21445:SF0">
    <property type="entry name" value="APURINIC-APYRIMIDINIC ENDONUCLEASE"/>
    <property type="match status" value="1"/>
</dbReference>
<feature type="compositionally biased region" description="Low complexity" evidence="9">
    <location>
        <begin position="29"/>
        <end position="42"/>
    </location>
</feature>
<evidence type="ECO:0000313" key="12">
    <source>
        <dbReference type="Proteomes" id="UP001161017"/>
    </source>
</evidence>
<dbReference type="GO" id="GO:0008081">
    <property type="term" value="F:phosphoric diester hydrolase activity"/>
    <property type="evidence" value="ECO:0007669"/>
    <property type="project" value="TreeGrafter"/>
</dbReference>
<evidence type="ECO:0000313" key="11">
    <source>
        <dbReference type="EMBL" id="MDI1489866.1"/>
    </source>
</evidence>
<comment type="caution">
    <text evidence="11">The sequence shown here is derived from an EMBL/GenBank/DDBJ whole genome shotgun (WGS) entry which is preliminary data.</text>
</comment>
<feature type="region of interest" description="Disordered" evidence="9">
    <location>
        <begin position="1"/>
        <end position="209"/>
    </location>
</feature>
<protein>
    <recommendedName>
        <fullName evidence="3">Apurinic-apyrimidinic endonuclease 1</fullName>
    </recommendedName>
</protein>
<comment type="cofactor">
    <cofactor evidence="1">
        <name>Zn(2+)</name>
        <dbReference type="ChEBI" id="CHEBI:29105"/>
    </cofactor>
</comment>
<dbReference type="NCBIfam" id="NF002199">
    <property type="entry name" value="PRK01060.1-4"/>
    <property type="match status" value="1"/>
</dbReference>
<evidence type="ECO:0000256" key="4">
    <source>
        <dbReference type="ARBA" id="ARBA00022723"/>
    </source>
</evidence>
<gene>
    <name evidence="11" type="primary">APN1</name>
    <name evidence="11" type="ORF">OHK93_001065</name>
</gene>
<dbReference type="InterPro" id="IPR036237">
    <property type="entry name" value="Xyl_isomerase-like_sf"/>
</dbReference>
<evidence type="ECO:0000256" key="2">
    <source>
        <dbReference type="ARBA" id="ARBA00005340"/>
    </source>
</evidence>